<feature type="region of interest" description="Disordered" evidence="1">
    <location>
        <begin position="500"/>
        <end position="526"/>
    </location>
</feature>
<feature type="compositionally biased region" description="Basic and acidic residues" evidence="1">
    <location>
        <begin position="1"/>
        <end position="10"/>
    </location>
</feature>
<dbReference type="Pfam" id="PF00102">
    <property type="entry name" value="Y_phosphatase"/>
    <property type="match status" value="1"/>
</dbReference>
<name>A0A836HCQ8_9TRYP</name>
<dbReference type="PROSITE" id="PS00383">
    <property type="entry name" value="TYR_PHOSPHATASE_1"/>
    <property type="match status" value="1"/>
</dbReference>
<protein>
    <recommendedName>
        <fullName evidence="6">Protein-tyrosine-phosphatase</fullName>
    </recommendedName>
</protein>
<dbReference type="Gene3D" id="3.90.190.10">
    <property type="entry name" value="Protein tyrosine phosphatase superfamily"/>
    <property type="match status" value="1"/>
</dbReference>
<dbReference type="SMART" id="SM00404">
    <property type="entry name" value="PTPc_motif"/>
    <property type="match status" value="1"/>
</dbReference>
<evidence type="ECO:0000313" key="4">
    <source>
        <dbReference type="EMBL" id="KAG5490094.1"/>
    </source>
</evidence>
<evidence type="ECO:0000259" key="2">
    <source>
        <dbReference type="PROSITE" id="PS50055"/>
    </source>
</evidence>
<evidence type="ECO:0000313" key="5">
    <source>
        <dbReference type="Proteomes" id="UP000674318"/>
    </source>
</evidence>
<dbReference type="PRINTS" id="PR00700">
    <property type="entry name" value="PRTYPHPHTASE"/>
</dbReference>
<keyword evidence="5" id="KW-1185">Reference proteome</keyword>
<sequence length="526" mass="58239">MSNDVSRGDRSSLPLDSLSSNRRESFSSAPPPPMDAAVVEFAQPSLIIPNDSVNVTGATANAIEPSVTASGPHKERNPGFGVYKLPIEEQFDWIEKEFSVIEASTMDPRLYNFKTSNAHPTKNRYINVLANEETIFPPPCSTAMPPKTGSSRRSVSGSSPCKTSALPSSLKASSSAANRTWLTPGRHFLGVFRSGPSQRYAEGNKRCTTVCHATKHPQWYINANVVDMGVKPIFVASQAPVQECIDDFLSVIYDCGATLVLMLTELMEAGFVKADRYWPADNAPADKIESFGNMVVYRDQKDPYTQNAAHDIVRRPFYIRPSASPTARAHRVVMYQYVGWPDHGVPHSTKSFQELLNIIRHYVENPSATGESVDKPASAAHNPSTRKSTGNTENDTRDEKVMPPVFVHCSAGIGRTGTLIGAYTALKMTEAGFLTDTSIRHIVMDMRKARFGMVQRLEQYFFLYMIVLQYIGVDTRNFTARIQPRVDMYNMRLMGQNTKSHALPVRGRAKGNTTNKSNQKRKGTVG</sequence>
<dbReference type="SUPFAM" id="SSF52799">
    <property type="entry name" value="(Phosphotyrosine protein) phosphatases II"/>
    <property type="match status" value="1"/>
</dbReference>
<evidence type="ECO:0000259" key="3">
    <source>
        <dbReference type="PROSITE" id="PS50056"/>
    </source>
</evidence>
<dbReference type="Proteomes" id="UP000674318">
    <property type="component" value="Unassembled WGS sequence"/>
</dbReference>
<dbReference type="CDD" id="cd00047">
    <property type="entry name" value="PTPc"/>
    <property type="match status" value="1"/>
</dbReference>
<dbReference type="PANTHER" id="PTHR19134">
    <property type="entry name" value="RECEPTOR-TYPE TYROSINE-PROTEIN PHOSPHATASE"/>
    <property type="match status" value="1"/>
</dbReference>
<dbReference type="SMART" id="SM00194">
    <property type="entry name" value="PTPc"/>
    <property type="match status" value="1"/>
</dbReference>
<feature type="region of interest" description="Disordered" evidence="1">
    <location>
        <begin position="368"/>
        <end position="399"/>
    </location>
</feature>
<dbReference type="GeneID" id="94286342"/>
<dbReference type="PROSITE" id="PS50056">
    <property type="entry name" value="TYR_PHOSPHATASE_2"/>
    <property type="match status" value="1"/>
</dbReference>
<dbReference type="EMBL" id="JAFJZO010000036">
    <property type="protein sequence ID" value="KAG5490094.1"/>
    <property type="molecule type" value="Genomic_DNA"/>
</dbReference>
<dbReference type="InterPro" id="IPR050348">
    <property type="entry name" value="Protein-Tyr_Phosphatase"/>
</dbReference>
<dbReference type="KEGG" id="phet:94286342"/>
<dbReference type="AlphaFoldDB" id="A0A836HCQ8"/>
<dbReference type="PANTHER" id="PTHR19134:SF449">
    <property type="entry name" value="TYROSINE-PROTEIN PHOSPHATASE 1"/>
    <property type="match status" value="1"/>
</dbReference>
<evidence type="ECO:0000256" key="1">
    <source>
        <dbReference type="SAM" id="MobiDB-lite"/>
    </source>
</evidence>
<gene>
    <name evidence="4" type="ORF">JKF63_00213</name>
</gene>
<dbReference type="RefSeq" id="XP_067752422.1">
    <property type="nucleotide sequence ID" value="XM_067896265.1"/>
</dbReference>
<feature type="compositionally biased region" description="Polar residues" evidence="1">
    <location>
        <begin position="381"/>
        <end position="393"/>
    </location>
</feature>
<feature type="region of interest" description="Disordered" evidence="1">
    <location>
        <begin position="139"/>
        <end position="168"/>
    </location>
</feature>
<dbReference type="InterPro" id="IPR000387">
    <property type="entry name" value="Tyr_Pase_dom"/>
</dbReference>
<feature type="domain" description="Tyrosine specific protein phosphatases" evidence="3">
    <location>
        <begin position="353"/>
        <end position="461"/>
    </location>
</feature>
<feature type="region of interest" description="Disordered" evidence="1">
    <location>
        <begin position="1"/>
        <end position="35"/>
    </location>
</feature>
<accession>A0A836HCQ8</accession>
<comment type="caution">
    <text evidence="4">The sequence shown here is derived from an EMBL/GenBank/DDBJ whole genome shotgun (WGS) entry which is preliminary data.</text>
</comment>
<dbReference type="InterPro" id="IPR016130">
    <property type="entry name" value="Tyr_Pase_AS"/>
</dbReference>
<feature type="compositionally biased region" description="Low complexity" evidence="1">
    <location>
        <begin position="11"/>
        <end position="20"/>
    </location>
</feature>
<evidence type="ECO:0008006" key="6">
    <source>
        <dbReference type="Google" id="ProtNLM"/>
    </source>
</evidence>
<feature type="compositionally biased region" description="Low complexity" evidence="1">
    <location>
        <begin position="149"/>
        <end position="168"/>
    </location>
</feature>
<dbReference type="GO" id="GO:0004725">
    <property type="term" value="F:protein tyrosine phosphatase activity"/>
    <property type="evidence" value="ECO:0007669"/>
    <property type="project" value="InterPro"/>
</dbReference>
<dbReference type="OrthoDB" id="10253954at2759"/>
<organism evidence="4 5">
    <name type="scientific">Porcisia hertigi</name>
    <dbReference type="NCBI Taxonomy" id="2761500"/>
    <lineage>
        <taxon>Eukaryota</taxon>
        <taxon>Discoba</taxon>
        <taxon>Euglenozoa</taxon>
        <taxon>Kinetoplastea</taxon>
        <taxon>Metakinetoplastina</taxon>
        <taxon>Trypanosomatida</taxon>
        <taxon>Trypanosomatidae</taxon>
        <taxon>Leishmaniinae</taxon>
        <taxon>Porcisia</taxon>
    </lineage>
</organism>
<proteinExistence type="predicted"/>
<feature type="domain" description="Tyrosine-protein phosphatase" evidence="2">
    <location>
        <begin position="94"/>
        <end position="470"/>
    </location>
</feature>
<reference evidence="4 5" key="1">
    <citation type="submission" date="2021-02" db="EMBL/GenBank/DDBJ databases">
        <title>Porcisia hertigi Genome sequencing and assembly.</title>
        <authorList>
            <person name="Almutairi H."/>
            <person name="Gatherer D."/>
        </authorList>
    </citation>
    <scope>NUCLEOTIDE SEQUENCE [LARGE SCALE GENOMIC DNA]</scope>
    <source>
        <strain evidence="4 5">C119</strain>
    </source>
</reference>
<dbReference type="PROSITE" id="PS50055">
    <property type="entry name" value="TYR_PHOSPHATASE_PTP"/>
    <property type="match status" value="1"/>
</dbReference>
<dbReference type="InterPro" id="IPR029021">
    <property type="entry name" value="Prot-tyrosine_phosphatase-like"/>
</dbReference>
<dbReference type="InterPro" id="IPR003595">
    <property type="entry name" value="Tyr_Pase_cat"/>
</dbReference>
<dbReference type="InterPro" id="IPR000242">
    <property type="entry name" value="PTP_cat"/>
</dbReference>